<keyword evidence="1" id="KW-1133">Transmembrane helix</keyword>
<organism evidence="2">
    <name type="scientific">Opisthotropis kuatunensis</name>
    <name type="common">Chinese mountain keelback</name>
    <dbReference type="NCBI Taxonomy" id="2028055"/>
    <lineage>
        <taxon>Eukaryota</taxon>
        <taxon>Metazoa</taxon>
        <taxon>Chordata</taxon>
        <taxon>Craniata</taxon>
        <taxon>Vertebrata</taxon>
        <taxon>Euteleostomi</taxon>
        <taxon>Lepidosauria</taxon>
        <taxon>Squamata</taxon>
        <taxon>Bifurcata</taxon>
        <taxon>Unidentata</taxon>
        <taxon>Episquamata</taxon>
        <taxon>Toxicofera</taxon>
        <taxon>Serpentes</taxon>
        <taxon>Colubroidea</taxon>
        <taxon>Colubridae</taxon>
        <taxon>Natricinae</taxon>
        <taxon>Opisthotropis</taxon>
    </lineage>
</organism>
<feature type="transmembrane region" description="Helical" evidence="1">
    <location>
        <begin position="6"/>
        <end position="24"/>
    </location>
</feature>
<evidence type="ECO:0000256" key="1">
    <source>
        <dbReference type="SAM" id="Phobius"/>
    </source>
</evidence>
<accession>A0A8F1N863</accession>
<gene>
    <name evidence="2" type="primary">ATP8</name>
</gene>
<reference evidence="2" key="1">
    <citation type="submission" date="2021-03" db="EMBL/GenBank/DDBJ databases">
        <title>The complete mitochondrial genome of Opisthotropis kuatunensis, comparative and phylogenetic analysis.</title>
        <authorList>
            <person name="Wu Q.Y."/>
            <person name="Zhu Q.B."/>
            <person name="Zhang Y.C."/>
        </authorList>
    </citation>
    <scope>NUCLEOTIDE SEQUENCE</scope>
</reference>
<evidence type="ECO:0000313" key="2">
    <source>
        <dbReference type="EMBL" id="QWQ50159.1"/>
    </source>
</evidence>
<geneLocation type="mitochondrion" evidence="2"/>
<keyword evidence="1" id="KW-0812">Transmembrane</keyword>
<keyword evidence="1" id="KW-0472">Membrane</keyword>
<dbReference type="AlphaFoldDB" id="A0A8F1N863"/>
<keyword evidence="2" id="KW-0496">Mitochondrion</keyword>
<proteinExistence type="predicted"/>
<protein>
    <submittedName>
        <fullName evidence="2">ATP synthase F0 subunit 8</fullName>
    </submittedName>
</protein>
<name>A0A8F1N863_9SAUR</name>
<dbReference type="EMBL" id="MW788642">
    <property type="protein sequence ID" value="QWQ50159.1"/>
    <property type="molecule type" value="Genomic_DNA"/>
</dbReference>
<sequence>MPQLDTIYILTTFLWTWLILHLTTKKTNTFLMTMGPKTQSNMKNKKQTPTLPWT</sequence>